<dbReference type="Pfam" id="PF14392">
    <property type="entry name" value="zf-CCHC_4"/>
    <property type="match status" value="1"/>
</dbReference>
<dbReference type="PANTHER" id="PTHR31286:SF178">
    <property type="entry name" value="DUF4283 DOMAIN-CONTAINING PROTEIN"/>
    <property type="match status" value="1"/>
</dbReference>
<dbReference type="PANTHER" id="PTHR31286">
    <property type="entry name" value="GLYCINE-RICH CELL WALL STRUCTURAL PROTEIN 1.8-LIKE"/>
    <property type="match status" value="1"/>
</dbReference>
<dbReference type="InterPro" id="IPR040256">
    <property type="entry name" value="At4g02000-like"/>
</dbReference>
<keyword evidence="1" id="KW-0863">Zinc-finger</keyword>
<reference evidence="4" key="1">
    <citation type="submission" date="2019-12" db="EMBL/GenBank/DDBJ databases">
        <authorList>
            <person name="Scholes J."/>
        </authorList>
    </citation>
    <scope>NUCLEOTIDE SEQUENCE</scope>
</reference>
<feature type="compositionally biased region" description="Low complexity" evidence="2">
    <location>
        <begin position="248"/>
        <end position="261"/>
    </location>
</feature>
<keyword evidence="1" id="KW-0479">Metal-binding</keyword>
<dbReference type="OrthoDB" id="914285at2759"/>
<evidence type="ECO:0000256" key="2">
    <source>
        <dbReference type="SAM" id="MobiDB-lite"/>
    </source>
</evidence>
<feature type="domain" description="CCHC-type" evidence="3">
    <location>
        <begin position="204"/>
        <end position="217"/>
    </location>
</feature>
<evidence type="ECO:0000313" key="5">
    <source>
        <dbReference type="Proteomes" id="UP001153555"/>
    </source>
</evidence>
<organism evidence="4 5">
    <name type="scientific">Striga hermonthica</name>
    <name type="common">Purple witchweed</name>
    <name type="synonym">Buchnera hermonthica</name>
    <dbReference type="NCBI Taxonomy" id="68872"/>
    <lineage>
        <taxon>Eukaryota</taxon>
        <taxon>Viridiplantae</taxon>
        <taxon>Streptophyta</taxon>
        <taxon>Embryophyta</taxon>
        <taxon>Tracheophyta</taxon>
        <taxon>Spermatophyta</taxon>
        <taxon>Magnoliopsida</taxon>
        <taxon>eudicotyledons</taxon>
        <taxon>Gunneridae</taxon>
        <taxon>Pentapetalae</taxon>
        <taxon>asterids</taxon>
        <taxon>lamiids</taxon>
        <taxon>Lamiales</taxon>
        <taxon>Orobanchaceae</taxon>
        <taxon>Buchnereae</taxon>
        <taxon>Striga</taxon>
    </lineage>
</organism>
<feature type="non-terminal residue" evidence="4">
    <location>
        <position position="409"/>
    </location>
</feature>
<proteinExistence type="predicted"/>
<dbReference type="Proteomes" id="UP001153555">
    <property type="component" value="Unassembled WGS sequence"/>
</dbReference>
<protein>
    <recommendedName>
        <fullName evidence="3">CCHC-type domain-containing protein</fullName>
    </recommendedName>
</protein>
<name>A0A9N7N8D6_STRHE</name>
<dbReference type="GO" id="GO:0003676">
    <property type="term" value="F:nucleic acid binding"/>
    <property type="evidence" value="ECO:0007669"/>
    <property type="project" value="InterPro"/>
</dbReference>
<dbReference type="InterPro" id="IPR025836">
    <property type="entry name" value="Zn_knuckle_CX2CX4HX4C"/>
</dbReference>
<dbReference type="AlphaFoldDB" id="A0A9N7N8D6"/>
<dbReference type="GO" id="GO:0008270">
    <property type="term" value="F:zinc ion binding"/>
    <property type="evidence" value="ECO:0007669"/>
    <property type="project" value="UniProtKB-KW"/>
</dbReference>
<evidence type="ECO:0000259" key="3">
    <source>
        <dbReference type="PROSITE" id="PS50158"/>
    </source>
</evidence>
<accession>A0A9N7N8D6</accession>
<comment type="caution">
    <text evidence="4">The sequence shown here is derived from an EMBL/GenBank/DDBJ whole genome shotgun (WGS) entry which is preliminary data.</text>
</comment>
<keyword evidence="1" id="KW-0862">Zinc</keyword>
<dbReference type="Pfam" id="PF14111">
    <property type="entry name" value="DUF4283"/>
    <property type="match status" value="1"/>
</dbReference>
<dbReference type="InterPro" id="IPR025558">
    <property type="entry name" value="DUF4283"/>
</dbReference>
<dbReference type="InterPro" id="IPR001878">
    <property type="entry name" value="Znf_CCHC"/>
</dbReference>
<sequence length="409" mass="45884">ELGDQFQALELSVKESNDVELDTNDVRLSDEECRRSVLGKIIGDRKASIFGLKRVMGIVWQTNMAFEVKEVGENFFQFIFGCKEDKEKVLAGVNWVFENQYLVLQDWREGLIASDPGFGEISLWVQVHKLPLNWLSIEVGRKIGKLFKKIKNVIVVKSGGVHGSYLRLLVSHDIAEPILRCTHIKLGEQRLGVTFQYEKLVSCCFYCGLVGHLERACTARANDIEEGIQKMGQFGEWLKATETGKTGGSSQNSTPSQTNSNLLQSGNPSNTAHEEEFVAEKSYEETGAELPLIHLPKDNMSVALVVKSSVPETADIPMRQAEDQDIQIGGGQDWVEDRGSVKAKEGSKGKGIVIERRDEQLCYQEMQKLKSSTWKRKKSESGRLQRAMDTNSEEEIIMLGKRGRSIILQ</sequence>
<feature type="compositionally biased region" description="Polar residues" evidence="2">
    <location>
        <begin position="262"/>
        <end position="271"/>
    </location>
</feature>
<gene>
    <name evidence="4" type="ORF">SHERM_02152</name>
</gene>
<dbReference type="PROSITE" id="PS50158">
    <property type="entry name" value="ZF_CCHC"/>
    <property type="match status" value="1"/>
</dbReference>
<evidence type="ECO:0000313" key="4">
    <source>
        <dbReference type="EMBL" id="CAA0826959.1"/>
    </source>
</evidence>
<feature type="non-terminal residue" evidence="4">
    <location>
        <position position="1"/>
    </location>
</feature>
<dbReference type="EMBL" id="CACSLK010027624">
    <property type="protein sequence ID" value="CAA0826959.1"/>
    <property type="molecule type" value="Genomic_DNA"/>
</dbReference>
<keyword evidence="5" id="KW-1185">Reference proteome</keyword>
<feature type="region of interest" description="Disordered" evidence="2">
    <location>
        <begin position="242"/>
        <end position="279"/>
    </location>
</feature>
<evidence type="ECO:0000256" key="1">
    <source>
        <dbReference type="PROSITE-ProRule" id="PRU00047"/>
    </source>
</evidence>